<sequence length="124" mass="14285">MVENTFRILYANWHIYRRPILGNNKLVKAIVKATVCLHNSLLIEEENLTLSERKYVSSMTPDTIDAEGSTLPGQWRNDVTGEDALRNLGPTQRLGSNRYSLNATHIREMYTDFFLGEGQIEQQW</sequence>
<reference evidence="1 2" key="1">
    <citation type="submission" date="2023-02" db="EMBL/GenBank/DDBJ databases">
        <title>LHISI_Scaffold_Assembly.</title>
        <authorList>
            <person name="Stuart O.P."/>
            <person name="Cleave R."/>
            <person name="Magrath M.J.L."/>
            <person name="Mikheyev A.S."/>
        </authorList>
    </citation>
    <scope>NUCLEOTIDE SEQUENCE [LARGE SCALE GENOMIC DNA]</scope>
    <source>
        <strain evidence="1">Daus_M_001</strain>
        <tissue evidence="1">Leg muscle</tissue>
    </source>
</reference>
<dbReference type="Proteomes" id="UP001159363">
    <property type="component" value="Chromosome X"/>
</dbReference>
<evidence type="ECO:0000313" key="1">
    <source>
        <dbReference type="EMBL" id="KAJ8885547.1"/>
    </source>
</evidence>
<name>A0ABQ9HMS4_9NEOP</name>
<dbReference type="EMBL" id="JARBHB010000004">
    <property type="protein sequence ID" value="KAJ8885547.1"/>
    <property type="molecule type" value="Genomic_DNA"/>
</dbReference>
<proteinExistence type="predicted"/>
<evidence type="ECO:0008006" key="3">
    <source>
        <dbReference type="Google" id="ProtNLM"/>
    </source>
</evidence>
<keyword evidence="2" id="KW-1185">Reference proteome</keyword>
<comment type="caution">
    <text evidence="1">The sequence shown here is derived from an EMBL/GenBank/DDBJ whole genome shotgun (WGS) entry which is preliminary data.</text>
</comment>
<gene>
    <name evidence="1" type="ORF">PR048_011745</name>
</gene>
<accession>A0ABQ9HMS4</accession>
<protein>
    <recommendedName>
        <fullName evidence="3">DDE Tnp4 domain-containing protein</fullName>
    </recommendedName>
</protein>
<organism evidence="1 2">
    <name type="scientific">Dryococelus australis</name>
    <dbReference type="NCBI Taxonomy" id="614101"/>
    <lineage>
        <taxon>Eukaryota</taxon>
        <taxon>Metazoa</taxon>
        <taxon>Ecdysozoa</taxon>
        <taxon>Arthropoda</taxon>
        <taxon>Hexapoda</taxon>
        <taxon>Insecta</taxon>
        <taxon>Pterygota</taxon>
        <taxon>Neoptera</taxon>
        <taxon>Polyneoptera</taxon>
        <taxon>Phasmatodea</taxon>
        <taxon>Verophasmatodea</taxon>
        <taxon>Anareolatae</taxon>
        <taxon>Phasmatidae</taxon>
        <taxon>Eurycanthinae</taxon>
        <taxon>Dryococelus</taxon>
    </lineage>
</organism>
<evidence type="ECO:0000313" key="2">
    <source>
        <dbReference type="Proteomes" id="UP001159363"/>
    </source>
</evidence>